<dbReference type="InterPro" id="IPR013656">
    <property type="entry name" value="PAS_4"/>
</dbReference>
<feature type="domain" description="Histidine kinase" evidence="15">
    <location>
        <begin position="1102"/>
        <end position="1324"/>
    </location>
</feature>
<dbReference type="CDD" id="cd00130">
    <property type="entry name" value="PAS"/>
    <property type="match status" value="6"/>
</dbReference>
<name>B9XSQ1_PEDPL</name>
<dbReference type="PRINTS" id="PR00344">
    <property type="entry name" value="BCTRLSENSOR"/>
</dbReference>
<feature type="domain" description="PAS" evidence="17">
    <location>
        <begin position="464"/>
        <end position="534"/>
    </location>
</feature>
<comment type="subcellular location">
    <subcellularLocation>
        <location evidence="2">Cell inner membrane</location>
        <topology evidence="2">Multi-pass membrane protein</topology>
    </subcellularLocation>
</comment>
<dbReference type="Pfam" id="PF13426">
    <property type="entry name" value="PAS_9"/>
    <property type="match status" value="2"/>
</dbReference>
<reference evidence="19 20" key="1">
    <citation type="journal article" date="2011" name="J. Bacteriol.">
        <title>Genome sequence of 'Pedosphaera parvula' Ellin514, an aerobic Verrucomicrobial isolate from pasture soil.</title>
        <authorList>
            <person name="Kant R."/>
            <person name="van Passel M.W."/>
            <person name="Sangwan P."/>
            <person name="Palva A."/>
            <person name="Lucas S."/>
            <person name="Copeland A."/>
            <person name="Lapidus A."/>
            <person name="Glavina Del Rio T."/>
            <person name="Dalin E."/>
            <person name="Tice H."/>
            <person name="Bruce D."/>
            <person name="Goodwin L."/>
            <person name="Pitluck S."/>
            <person name="Chertkov O."/>
            <person name="Larimer F.W."/>
            <person name="Land M.L."/>
            <person name="Hauser L."/>
            <person name="Brettin T.S."/>
            <person name="Detter J.C."/>
            <person name="Han S."/>
            <person name="de Vos W.M."/>
            <person name="Janssen P.H."/>
            <person name="Smidt H."/>
        </authorList>
    </citation>
    <scope>NUCLEOTIDE SEQUENCE [LARGE SCALE GENOMIC DNA]</scope>
    <source>
        <strain evidence="19 20">Ellin514</strain>
    </source>
</reference>
<feature type="domain" description="PAC" evidence="18">
    <location>
        <begin position="413"/>
        <end position="463"/>
    </location>
</feature>
<gene>
    <name evidence="19" type="ORF">Cflav_PD0229</name>
</gene>
<keyword evidence="4" id="KW-1003">Cell membrane</keyword>
<dbReference type="SMART" id="SM00388">
    <property type="entry name" value="HisKA"/>
    <property type="match status" value="1"/>
</dbReference>
<dbReference type="RefSeq" id="WP_007418834.1">
    <property type="nucleotide sequence ID" value="NZ_ABOX02000084.1"/>
</dbReference>
<dbReference type="GO" id="GO:0000166">
    <property type="term" value="F:nucleotide binding"/>
    <property type="evidence" value="ECO:0007669"/>
    <property type="project" value="UniProtKB-KW"/>
</dbReference>
<evidence type="ECO:0000256" key="5">
    <source>
        <dbReference type="ARBA" id="ARBA00022519"/>
    </source>
</evidence>
<dbReference type="Pfam" id="PF00072">
    <property type="entry name" value="Response_reg"/>
    <property type="match status" value="1"/>
</dbReference>
<evidence type="ECO:0000256" key="14">
    <source>
        <dbReference type="PROSITE-ProRule" id="PRU00169"/>
    </source>
</evidence>
<dbReference type="SMART" id="SM00086">
    <property type="entry name" value="PAC"/>
    <property type="match status" value="5"/>
</dbReference>
<evidence type="ECO:0000256" key="2">
    <source>
        <dbReference type="ARBA" id="ARBA00004429"/>
    </source>
</evidence>
<dbReference type="InterPro" id="IPR011006">
    <property type="entry name" value="CheY-like_superfamily"/>
</dbReference>
<dbReference type="Gene3D" id="3.30.450.40">
    <property type="match status" value="1"/>
</dbReference>
<accession>B9XSQ1</accession>
<keyword evidence="10" id="KW-0547">Nucleotide-binding</keyword>
<dbReference type="STRING" id="320771.Cflav_PD0229"/>
<dbReference type="FunFam" id="2.10.70.100:FF:000001">
    <property type="entry name" value="Sensory transduction histidine kinase"/>
    <property type="match status" value="1"/>
</dbReference>
<keyword evidence="9" id="KW-0677">Repeat</keyword>
<dbReference type="Pfam" id="PF13185">
    <property type="entry name" value="GAF_2"/>
    <property type="match status" value="1"/>
</dbReference>
<keyword evidence="5" id="KW-0997">Cell inner membrane</keyword>
<dbReference type="InterPro" id="IPR000700">
    <property type="entry name" value="PAS-assoc_C"/>
</dbReference>
<evidence type="ECO:0000313" key="19">
    <source>
        <dbReference type="EMBL" id="EEF57136.1"/>
    </source>
</evidence>
<dbReference type="Gene3D" id="3.40.50.2300">
    <property type="match status" value="1"/>
</dbReference>
<evidence type="ECO:0000259" key="17">
    <source>
        <dbReference type="PROSITE" id="PS50112"/>
    </source>
</evidence>
<proteinExistence type="predicted"/>
<evidence type="ECO:0000259" key="15">
    <source>
        <dbReference type="PROSITE" id="PS50109"/>
    </source>
</evidence>
<dbReference type="Gene3D" id="3.30.450.20">
    <property type="entry name" value="PAS domain"/>
    <property type="match status" value="7"/>
</dbReference>
<dbReference type="Gene3D" id="1.10.287.130">
    <property type="match status" value="1"/>
</dbReference>
<dbReference type="InterPro" id="IPR003594">
    <property type="entry name" value="HATPase_dom"/>
</dbReference>
<dbReference type="Proteomes" id="UP000003688">
    <property type="component" value="Unassembled WGS sequence"/>
</dbReference>
<feature type="domain" description="PAS" evidence="17">
    <location>
        <begin position="719"/>
        <end position="789"/>
    </location>
</feature>
<dbReference type="InterPro" id="IPR001610">
    <property type="entry name" value="PAC"/>
</dbReference>
<evidence type="ECO:0000256" key="3">
    <source>
        <dbReference type="ARBA" id="ARBA00012438"/>
    </source>
</evidence>
<dbReference type="OrthoDB" id="9784397at2"/>
<dbReference type="InterPro" id="IPR000014">
    <property type="entry name" value="PAS"/>
</dbReference>
<dbReference type="Pfam" id="PF02518">
    <property type="entry name" value="HATPase_c"/>
    <property type="match status" value="1"/>
</dbReference>
<dbReference type="CDD" id="cd00156">
    <property type="entry name" value="REC"/>
    <property type="match status" value="1"/>
</dbReference>
<dbReference type="GO" id="GO:0000155">
    <property type="term" value="F:phosphorelay sensor kinase activity"/>
    <property type="evidence" value="ECO:0007669"/>
    <property type="project" value="InterPro"/>
</dbReference>
<dbReference type="SUPFAM" id="SSF55781">
    <property type="entry name" value="GAF domain-like"/>
    <property type="match status" value="1"/>
</dbReference>
<comment type="catalytic activity">
    <reaction evidence="1">
        <text>ATP + protein L-histidine = ADP + protein N-phospho-L-histidine.</text>
        <dbReference type="EC" id="2.7.13.3"/>
    </reaction>
</comment>
<feature type="domain" description="PAC" evidence="18">
    <location>
        <begin position="108"/>
        <end position="159"/>
    </location>
</feature>
<dbReference type="Gene3D" id="2.10.70.100">
    <property type="match status" value="1"/>
</dbReference>
<keyword evidence="12" id="KW-1133">Transmembrane helix</keyword>
<feature type="domain" description="PAC" evidence="18">
    <location>
        <begin position="1037"/>
        <end position="1089"/>
    </location>
</feature>
<comment type="caution">
    <text evidence="19">The sequence shown here is derived from an EMBL/GenBank/DDBJ whole genome shotgun (WGS) entry which is preliminary data.</text>
</comment>
<dbReference type="Pfam" id="PF00512">
    <property type="entry name" value="HisKA"/>
    <property type="match status" value="1"/>
</dbReference>
<feature type="domain" description="Response regulatory" evidence="16">
    <location>
        <begin position="1345"/>
        <end position="1460"/>
    </location>
</feature>
<evidence type="ECO:0000313" key="20">
    <source>
        <dbReference type="Proteomes" id="UP000003688"/>
    </source>
</evidence>
<dbReference type="SMART" id="SM00065">
    <property type="entry name" value="GAF"/>
    <property type="match status" value="1"/>
</dbReference>
<dbReference type="InterPro" id="IPR003018">
    <property type="entry name" value="GAF"/>
</dbReference>
<dbReference type="NCBIfam" id="TIGR00229">
    <property type="entry name" value="sensory_box"/>
    <property type="match status" value="7"/>
</dbReference>
<dbReference type="SUPFAM" id="SSF55785">
    <property type="entry name" value="PYP-like sensor domain (PAS domain)"/>
    <property type="match status" value="6"/>
</dbReference>
<dbReference type="Gene3D" id="3.30.565.10">
    <property type="entry name" value="Histidine kinase-like ATPase, C-terminal domain"/>
    <property type="match status" value="1"/>
</dbReference>
<feature type="domain" description="PAS" evidence="17">
    <location>
        <begin position="858"/>
        <end position="914"/>
    </location>
</feature>
<dbReference type="SMART" id="SM00091">
    <property type="entry name" value="PAS"/>
    <property type="match status" value="7"/>
</dbReference>
<dbReference type="SMART" id="SM00448">
    <property type="entry name" value="REC"/>
    <property type="match status" value="1"/>
</dbReference>
<feature type="domain" description="PAC" evidence="18">
    <location>
        <begin position="787"/>
        <end position="841"/>
    </location>
</feature>
<dbReference type="InterPro" id="IPR004358">
    <property type="entry name" value="Sig_transdc_His_kin-like_C"/>
</dbReference>
<keyword evidence="11 19" id="KW-0418">Kinase</keyword>
<evidence type="ECO:0000256" key="8">
    <source>
        <dbReference type="ARBA" id="ARBA00022692"/>
    </source>
</evidence>
<dbReference type="InterPro" id="IPR005467">
    <property type="entry name" value="His_kinase_dom"/>
</dbReference>
<evidence type="ECO:0000256" key="11">
    <source>
        <dbReference type="ARBA" id="ARBA00022777"/>
    </source>
</evidence>
<dbReference type="SMART" id="SM00387">
    <property type="entry name" value="HATPase_c"/>
    <property type="match status" value="1"/>
</dbReference>
<dbReference type="PANTHER" id="PTHR43304">
    <property type="entry name" value="PHYTOCHROME-LIKE PROTEIN CPH1"/>
    <property type="match status" value="1"/>
</dbReference>
<dbReference type="InterPro" id="IPR029016">
    <property type="entry name" value="GAF-like_dom_sf"/>
</dbReference>
<evidence type="ECO:0000256" key="13">
    <source>
        <dbReference type="ARBA" id="ARBA00023136"/>
    </source>
</evidence>
<dbReference type="InterPro" id="IPR003661">
    <property type="entry name" value="HisK_dim/P_dom"/>
</dbReference>
<dbReference type="InterPro" id="IPR036890">
    <property type="entry name" value="HATPase_C_sf"/>
</dbReference>
<dbReference type="EC" id="2.7.13.3" evidence="3"/>
<evidence type="ECO:0000256" key="7">
    <source>
        <dbReference type="ARBA" id="ARBA00022679"/>
    </source>
</evidence>
<dbReference type="PANTHER" id="PTHR43304:SF1">
    <property type="entry name" value="PAC DOMAIN-CONTAINING PROTEIN"/>
    <property type="match status" value="1"/>
</dbReference>
<organism evidence="19 20">
    <name type="scientific">Pedosphaera parvula (strain Ellin514)</name>
    <dbReference type="NCBI Taxonomy" id="320771"/>
    <lineage>
        <taxon>Bacteria</taxon>
        <taxon>Pseudomonadati</taxon>
        <taxon>Verrucomicrobiota</taxon>
        <taxon>Pedosphaerae</taxon>
        <taxon>Pedosphaerales</taxon>
        <taxon>Pedosphaeraceae</taxon>
        <taxon>Pedosphaera</taxon>
    </lineage>
</organism>
<dbReference type="Pfam" id="PF08448">
    <property type="entry name" value="PAS_4"/>
    <property type="match status" value="2"/>
</dbReference>
<evidence type="ECO:0000259" key="16">
    <source>
        <dbReference type="PROSITE" id="PS50110"/>
    </source>
</evidence>
<dbReference type="CDD" id="cd00082">
    <property type="entry name" value="HisKA"/>
    <property type="match status" value="1"/>
</dbReference>
<dbReference type="PROSITE" id="PS50109">
    <property type="entry name" value="HIS_KIN"/>
    <property type="match status" value="1"/>
</dbReference>
<feature type="modified residue" description="4-aspartylphosphate" evidence="14">
    <location>
        <position position="1396"/>
    </location>
</feature>
<dbReference type="SUPFAM" id="SSF55874">
    <property type="entry name" value="ATPase domain of HSP90 chaperone/DNA topoisomerase II/histidine kinase"/>
    <property type="match status" value="1"/>
</dbReference>
<dbReference type="InterPro" id="IPR001789">
    <property type="entry name" value="Sig_transdc_resp-reg_receiver"/>
</dbReference>
<dbReference type="SUPFAM" id="SSF52172">
    <property type="entry name" value="CheY-like"/>
    <property type="match status" value="1"/>
</dbReference>
<feature type="domain" description="PAS" evidence="17">
    <location>
        <begin position="341"/>
        <end position="411"/>
    </location>
</feature>
<dbReference type="InterPro" id="IPR036097">
    <property type="entry name" value="HisK_dim/P_sf"/>
</dbReference>
<keyword evidence="8" id="KW-0812">Transmembrane</keyword>
<dbReference type="EMBL" id="ABOX02000084">
    <property type="protein sequence ID" value="EEF57136.1"/>
    <property type="molecule type" value="Genomic_DNA"/>
</dbReference>
<dbReference type="InterPro" id="IPR035965">
    <property type="entry name" value="PAS-like_dom_sf"/>
</dbReference>
<sequence length="1463" mass="164311">MSSSFKPATTGDHSELVPSEAEMRLRLILDHSLDMMAFVRVEPGPVFRVVYINEKYMEGIGRSGFALTKEDLMNKTVDEVLRKIQASPSLTEQVLLRYSEAARSMRPQRYEEIIETTQGRYYGESVLTPGADSSGGCALILYTSREVTERKLAEKKIQRLNRLYAVSSSINQAIVRIRDTGKLYEQACRIAVEEGLLRMAWVGLPDPATGAIKPVSSWGFNDGYTDAITISLSDMPPEGHGPGGRAFRSGICHFSNDIAKDTSFASRAEAFKRGYRSCAAFPLKVGGIVTGILVIYADQVDYFNDEELRLLNALAENISFAVESLEKEMERGRVEMALRMSEEQYRNVFETVAEGLTIIELDGRIVEGNPAVCKMLGYTCDEFVRLKPADFIHPDSMNLFYTFVQEVGQGRRFNCEAKGVRKDGTVIPVEVQGSPFSYRGRPHLLSIVRDVSARRTAEESLRKNEEELRVTFENAAISIALVNMAGHPVKCNPALEKFLGYSEKELRRMSFAEFTHPEDVEADMVLYRELMAGTRDHYEIEKRFIHRNGEIKWGRLTASLVRGAGQEPQYGIGMVEDITEYKRSRAELRESEDRFKQLAENIQEVFWMANTVEAEVLYVSPAYEEIWGRTRESLYQSPKAWMENIHPEDRQRVADAVEKKQVIGQYDEEYRIIRPDGEIRWISDRGFPIKDETGHIYRIAGVAQDITRRKQAEQAVQESQARLQAILDNSPNLVFMKDLEGRYLLVNRQFAKSFHLTREQIIGRMDTEFLPAAQAALYRGNDRKVLKQGELMEFTETMENPHRISVVHKFPLRDSSGTIKALCGIATDITERILVEEQLRRSESLLGHAQRIAGLGSWSYDFATRLVEWSPATLEIFRLQSGEFPGTLEAFFEMVHPEDRQGLIRAQEEALRGGKMIDQEYRIVLRDGSVRNVQERGEVVCDEHGVPLKRVGSILDVTESRRKEQLLREQAALLDKAQDAILVRNMNDEVVYWNKSAERLYGYTMSEAAGRKITDLIYKDTTIFDETRQALLTKGEWHGEIAQVTKSGREVLVEARWTLVRNDQGEPQSVLAINTDITEKKKLENQFLRAQRMESIGTLAGGIAHDLNNVLAPILMSCELLEHELRDAEIREVISSIKTGAQRGADLVRQVLSFARGVEGRRLALQPRHLIREIEQIMGETFPKSIQVDVSPDPELWMVVGDPTQLHQVLLNLCVNARDAMPAGGQLTLSAGNVLREENQLMAGLNSQATAYVVIRVADTGTGIPPELREKIFDPFFTTKEVGKGTGLGLSTTLAIIKSHDGFIHVSSEPGRGSTFEIYLPAQKAASKAASSRNEPELPRGNGELILLVEDEPSILKITQRTLEGFGYRVLTAANGADAVGIYSKHGSEVAVVVTDMMMPVMDGSAMIHALRSMNPQVKVIASSGLSTPESMHRTTEMGVPFLAKPYKAEALLSALREMIDGR</sequence>
<evidence type="ECO:0000259" key="18">
    <source>
        <dbReference type="PROSITE" id="PS50113"/>
    </source>
</evidence>
<feature type="domain" description="PAC" evidence="18">
    <location>
        <begin position="917"/>
        <end position="969"/>
    </location>
</feature>
<dbReference type="SUPFAM" id="SSF47384">
    <property type="entry name" value="Homodimeric domain of signal transducing histidine kinase"/>
    <property type="match status" value="1"/>
</dbReference>
<keyword evidence="13" id="KW-0472">Membrane</keyword>
<keyword evidence="7" id="KW-0808">Transferase</keyword>
<dbReference type="PROSITE" id="PS50113">
    <property type="entry name" value="PAC"/>
    <property type="match status" value="7"/>
</dbReference>
<dbReference type="InterPro" id="IPR013655">
    <property type="entry name" value="PAS_fold_3"/>
</dbReference>
<dbReference type="GO" id="GO:0005886">
    <property type="term" value="C:plasma membrane"/>
    <property type="evidence" value="ECO:0007669"/>
    <property type="project" value="UniProtKB-SubCell"/>
</dbReference>
<evidence type="ECO:0000256" key="9">
    <source>
        <dbReference type="ARBA" id="ARBA00022737"/>
    </source>
</evidence>
<feature type="domain" description="PAC" evidence="18">
    <location>
        <begin position="666"/>
        <end position="718"/>
    </location>
</feature>
<evidence type="ECO:0000256" key="6">
    <source>
        <dbReference type="ARBA" id="ARBA00022553"/>
    </source>
</evidence>
<protein>
    <recommendedName>
        <fullName evidence="3">histidine kinase</fullName>
        <ecNumber evidence="3">2.7.13.3</ecNumber>
    </recommendedName>
</protein>
<dbReference type="PROSITE" id="PS50110">
    <property type="entry name" value="RESPONSE_REGULATORY"/>
    <property type="match status" value="1"/>
</dbReference>
<evidence type="ECO:0000256" key="12">
    <source>
        <dbReference type="ARBA" id="ARBA00022989"/>
    </source>
</evidence>
<feature type="domain" description="PAS" evidence="17">
    <location>
        <begin position="591"/>
        <end position="659"/>
    </location>
</feature>
<dbReference type="PROSITE" id="PS50112">
    <property type="entry name" value="PAS"/>
    <property type="match status" value="6"/>
</dbReference>
<evidence type="ECO:0000256" key="4">
    <source>
        <dbReference type="ARBA" id="ARBA00022475"/>
    </source>
</evidence>
<evidence type="ECO:0000256" key="10">
    <source>
        <dbReference type="ARBA" id="ARBA00022741"/>
    </source>
</evidence>
<dbReference type="Pfam" id="PF08447">
    <property type="entry name" value="PAS_3"/>
    <property type="match status" value="3"/>
</dbReference>
<keyword evidence="20" id="KW-1185">Reference proteome</keyword>
<keyword evidence="6 14" id="KW-0597">Phosphoprotein</keyword>
<feature type="domain" description="PAC" evidence="18">
    <location>
        <begin position="538"/>
        <end position="590"/>
    </location>
</feature>
<dbReference type="InterPro" id="IPR052162">
    <property type="entry name" value="Sensor_kinase/Photoreceptor"/>
</dbReference>
<evidence type="ECO:0000256" key="1">
    <source>
        <dbReference type="ARBA" id="ARBA00000085"/>
    </source>
</evidence>
<feature type="domain" description="PAS" evidence="17">
    <location>
        <begin position="973"/>
        <end position="1020"/>
    </location>
</feature>